<organism evidence="5 6">
    <name type="scientific">Phanerochaete sordida</name>
    <dbReference type="NCBI Taxonomy" id="48140"/>
    <lineage>
        <taxon>Eukaryota</taxon>
        <taxon>Fungi</taxon>
        <taxon>Dikarya</taxon>
        <taxon>Basidiomycota</taxon>
        <taxon>Agaricomycotina</taxon>
        <taxon>Agaricomycetes</taxon>
        <taxon>Polyporales</taxon>
        <taxon>Phanerochaetaceae</taxon>
        <taxon>Phanerochaete</taxon>
    </lineage>
</organism>
<dbReference type="PROSITE" id="PS51192">
    <property type="entry name" value="HELICASE_ATP_BIND_1"/>
    <property type="match status" value="1"/>
</dbReference>
<gene>
    <name evidence="5" type="ORF">PsYK624_030470</name>
</gene>
<dbReference type="EMBL" id="BPQB01000005">
    <property type="protein sequence ID" value="GJE86964.1"/>
    <property type="molecule type" value="Genomic_DNA"/>
</dbReference>
<dbReference type="GO" id="GO:0003676">
    <property type="term" value="F:nucleic acid binding"/>
    <property type="evidence" value="ECO:0007669"/>
    <property type="project" value="InterPro"/>
</dbReference>
<sequence length="917" mass="102617">MDDDEHVLVLDFEDSSKGQKMSNGLLAPPPALTPAATKKLVERRNERFERAIHELIEATPKHEDPVVLLQAAARDHIPIDPNNKASLANIAASQGPRQVPEPANRPSIESVLEEIRQQEWYNGQIVYDRTVDAKEGQTAALDELLPESVAEALQNARSISSFYTHQVAAINALEQGEHVIVSTSTASGKSVIYQVPFLRFLEQDHESTAIFIYPTKALAQDQKQALEQLLAACPGMESINVATYDGDTPQEERRAIRESASVIFTNFDMMHFSILPHEELWRRFLKNLKLVAVDELHYYSGTFGSHVAQVLRRFRRICAAVGNRHVRFVSCSATITNPGKYMRQMFGVDDVEEITEDGAPSGRKDYLVWDPPPIDPMIPALGRQSALQEATRLARFLMERGIRLIVFCTIRKSCELFFKALRAELTAHGRLDILKRVMSYRGGYTAADRRRIEKEAFEGNLLGIVATNALELGVDIGVLDAVMMFGFPRGGLASFRQQAGRAGRRARDALAVFIASDFPIDRHFVAHPDELFDKPVSELVVDIENEVFIEAHLQCAGQEMPLSVEDEKYFGPLMKEICESRLVKDQDGWYHTHPKFLPHPAKHISLRGSNDDEYSVVDVSRLARGGTARILETMETSRALFELYEGAVFIHQGLTFIIQEVSHDSKMAKLIRSDVNWTTEPRDFTNVDPTQTYRIREIRNSPHRAYYGKIDLYTLVFGYFKIRNKTIIDAVDVETPPYERESTGVWIDIPKATLGMMRAHGIHPAEAIHAAEHAFLNRFALAQDMGTECKPAEKEYKATPSQRKRPARLIFYEAAGRKGGSATKAFDHVSSILNDAHDAVEACECEEGCAACVVSPSCRENNLVSSKRGALIVLKAILGRPIDEDLLTGPENPEIHETVVAAEPVRATQDVQVEQAD</sequence>
<evidence type="ECO:0000256" key="1">
    <source>
        <dbReference type="ARBA" id="ARBA00022741"/>
    </source>
</evidence>
<dbReference type="GO" id="GO:0036297">
    <property type="term" value="P:interstrand cross-link repair"/>
    <property type="evidence" value="ECO:0007669"/>
    <property type="project" value="TreeGrafter"/>
</dbReference>
<name>A0A9P3L9W7_9APHY</name>
<dbReference type="InterPro" id="IPR027417">
    <property type="entry name" value="P-loop_NTPase"/>
</dbReference>
<protein>
    <submittedName>
        <fullName evidence="5">DEAD/DEAH box helicase</fullName>
    </submittedName>
</protein>
<keyword evidence="1" id="KW-0547">Nucleotide-binding</keyword>
<dbReference type="Pfam" id="PF09369">
    <property type="entry name" value="MZB"/>
    <property type="match status" value="1"/>
</dbReference>
<dbReference type="InterPro" id="IPR055227">
    <property type="entry name" value="HRQ1_WHD"/>
</dbReference>
<evidence type="ECO:0000313" key="6">
    <source>
        <dbReference type="Proteomes" id="UP000703269"/>
    </source>
</evidence>
<reference evidence="5 6" key="1">
    <citation type="submission" date="2021-08" db="EMBL/GenBank/DDBJ databases">
        <title>Draft Genome Sequence of Phanerochaete sordida strain YK-624.</title>
        <authorList>
            <person name="Mori T."/>
            <person name="Dohra H."/>
            <person name="Suzuki T."/>
            <person name="Kawagishi H."/>
            <person name="Hirai H."/>
        </authorList>
    </citation>
    <scope>NUCLEOTIDE SEQUENCE [LARGE SCALE GENOMIC DNA]</scope>
    <source>
        <strain evidence="5 6">YK-624</strain>
    </source>
</reference>
<evidence type="ECO:0000259" key="4">
    <source>
        <dbReference type="PROSITE" id="PS51194"/>
    </source>
</evidence>
<comment type="caution">
    <text evidence="5">The sequence shown here is derived from an EMBL/GenBank/DDBJ whole genome shotgun (WGS) entry which is preliminary data.</text>
</comment>
<evidence type="ECO:0000256" key="2">
    <source>
        <dbReference type="ARBA" id="ARBA00022840"/>
    </source>
</evidence>
<keyword evidence="6" id="KW-1185">Reference proteome</keyword>
<dbReference type="PANTHER" id="PTHR47957:SF3">
    <property type="entry name" value="ATP-DEPENDENT HELICASE HRQ1"/>
    <property type="match status" value="1"/>
</dbReference>
<dbReference type="CDD" id="cd17923">
    <property type="entry name" value="DEXHc_Hrq1-like"/>
    <property type="match status" value="1"/>
</dbReference>
<dbReference type="Pfam" id="PF00270">
    <property type="entry name" value="DEAD"/>
    <property type="match status" value="1"/>
</dbReference>
<dbReference type="PROSITE" id="PS51194">
    <property type="entry name" value="HELICASE_CTER"/>
    <property type="match status" value="1"/>
</dbReference>
<evidence type="ECO:0000313" key="5">
    <source>
        <dbReference type="EMBL" id="GJE86964.1"/>
    </source>
</evidence>
<dbReference type="Pfam" id="PF22982">
    <property type="entry name" value="WHD_HRQ1"/>
    <property type="match status" value="1"/>
</dbReference>
<feature type="domain" description="Helicase ATP-binding" evidence="3">
    <location>
        <begin position="170"/>
        <end position="353"/>
    </location>
</feature>
<dbReference type="InterPro" id="IPR011545">
    <property type="entry name" value="DEAD/DEAH_box_helicase_dom"/>
</dbReference>
<dbReference type="Proteomes" id="UP000703269">
    <property type="component" value="Unassembled WGS sequence"/>
</dbReference>
<dbReference type="GO" id="GO:0005634">
    <property type="term" value="C:nucleus"/>
    <property type="evidence" value="ECO:0007669"/>
    <property type="project" value="TreeGrafter"/>
</dbReference>
<keyword evidence="5" id="KW-0347">Helicase</keyword>
<dbReference type="CDD" id="cd18797">
    <property type="entry name" value="SF2_C_Hrq"/>
    <property type="match status" value="1"/>
</dbReference>
<dbReference type="SUPFAM" id="SSF52540">
    <property type="entry name" value="P-loop containing nucleoside triphosphate hydrolases"/>
    <property type="match status" value="1"/>
</dbReference>
<proteinExistence type="predicted"/>
<dbReference type="InterPro" id="IPR014001">
    <property type="entry name" value="Helicase_ATP-bd"/>
</dbReference>
<dbReference type="GO" id="GO:0005524">
    <property type="term" value="F:ATP binding"/>
    <property type="evidence" value="ECO:0007669"/>
    <property type="project" value="UniProtKB-KW"/>
</dbReference>
<dbReference type="GO" id="GO:0006289">
    <property type="term" value="P:nucleotide-excision repair"/>
    <property type="evidence" value="ECO:0007669"/>
    <property type="project" value="TreeGrafter"/>
</dbReference>
<dbReference type="Gene3D" id="3.40.50.300">
    <property type="entry name" value="P-loop containing nucleotide triphosphate hydrolases"/>
    <property type="match status" value="2"/>
</dbReference>
<dbReference type="InterPro" id="IPR001650">
    <property type="entry name" value="Helicase_C-like"/>
</dbReference>
<dbReference type="AlphaFoldDB" id="A0A9P3L9W7"/>
<accession>A0A9P3L9W7</accession>
<dbReference type="PANTHER" id="PTHR47957">
    <property type="entry name" value="ATP-DEPENDENT HELICASE HRQ1"/>
    <property type="match status" value="1"/>
</dbReference>
<dbReference type="InterPro" id="IPR018973">
    <property type="entry name" value="MZB"/>
</dbReference>
<dbReference type="SMART" id="SM00487">
    <property type="entry name" value="DEXDc"/>
    <property type="match status" value="1"/>
</dbReference>
<feature type="domain" description="Helicase C-terminal" evidence="4">
    <location>
        <begin position="389"/>
        <end position="568"/>
    </location>
</feature>
<dbReference type="OrthoDB" id="18781at2759"/>
<dbReference type="Pfam" id="PF00271">
    <property type="entry name" value="Helicase_C"/>
    <property type="match status" value="1"/>
</dbReference>
<keyword evidence="2" id="KW-0067">ATP-binding</keyword>
<dbReference type="SMART" id="SM00490">
    <property type="entry name" value="HELICc"/>
    <property type="match status" value="1"/>
</dbReference>
<keyword evidence="5" id="KW-0378">Hydrolase</keyword>
<dbReference type="GO" id="GO:0043138">
    <property type="term" value="F:3'-5' DNA helicase activity"/>
    <property type="evidence" value="ECO:0007669"/>
    <property type="project" value="TreeGrafter"/>
</dbReference>
<evidence type="ECO:0000259" key="3">
    <source>
        <dbReference type="PROSITE" id="PS51192"/>
    </source>
</evidence>